<evidence type="ECO:0000313" key="2">
    <source>
        <dbReference type="Proteomes" id="UP000054516"/>
    </source>
</evidence>
<dbReference type="AlphaFoldDB" id="A0A1S8A6P1"/>
<proteinExistence type="predicted"/>
<name>A0A1S8A6P1_ROSNE</name>
<dbReference type="EMBL" id="DF977454">
    <property type="protein sequence ID" value="GAW25575.1"/>
    <property type="molecule type" value="Genomic_DNA"/>
</dbReference>
<dbReference type="Proteomes" id="UP000054516">
    <property type="component" value="Unassembled WGS sequence"/>
</dbReference>
<evidence type="ECO:0000313" key="1">
    <source>
        <dbReference type="EMBL" id="GAW25575.1"/>
    </source>
</evidence>
<gene>
    <name evidence="1" type="ORF">SAMD00023353_0901030</name>
</gene>
<keyword evidence="2" id="KW-1185">Reference proteome</keyword>
<accession>A0A1S8A6P1</accession>
<organism evidence="1">
    <name type="scientific">Rosellinia necatrix</name>
    <name type="common">White root-rot fungus</name>
    <dbReference type="NCBI Taxonomy" id="77044"/>
    <lineage>
        <taxon>Eukaryota</taxon>
        <taxon>Fungi</taxon>
        <taxon>Dikarya</taxon>
        <taxon>Ascomycota</taxon>
        <taxon>Pezizomycotina</taxon>
        <taxon>Sordariomycetes</taxon>
        <taxon>Xylariomycetidae</taxon>
        <taxon>Xylariales</taxon>
        <taxon>Xylariaceae</taxon>
        <taxon>Rosellinia</taxon>
    </lineage>
</organism>
<sequence length="54" mass="5848">MGQGIEAMSCDTNGHGAYSGLAVIWFNKDDSTEHRLARVHHTTLQPAPPSISEL</sequence>
<reference evidence="1" key="1">
    <citation type="submission" date="2016-03" db="EMBL/GenBank/DDBJ databases">
        <title>Draft genome sequence of Rosellinia necatrix.</title>
        <authorList>
            <person name="Kanematsu S."/>
        </authorList>
    </citation>
    <scope>NUCLEOTIDE SEQUENCE [LARGE SCALE GENOMIC DNA]</scope>
    <source>
        <strain evidence="1">W97</strain>
    </source>
</reference>
<protein>
    <submittedName>
        <fullName evidence="1">Uncharacterized protein</fullName>
    </submittedName>
</protein>